<keyword evidence="6" id="KW-1185">Reference proteome</keyword>
<protein>
    <submittedName>
        <fullName evidence="5">Chromosome condensation and segregation factor B</fullName>
    </submittedName>
</protein>
<dbReference type="GO" id="GO:0051304">
    <property type="term" value="P:chromosome separation"/>
    <property type="evidence" value="ECO:0007669"/>
    <property type="project" value="InterPro"/>
</dbReference>
<dbReference type="Pfam" id="PF04079">
    <property type="entry name" value="SMC_ScpB"/>
    <property type="match status" value="1"/>
</dbReference>
<dbReference type="Gene3D" id="1.10.10.10">
    <property type="entry name" value="Winged helix-like DNA-binding domain superfamily/Winged helix DNA-binding domain"/>
    <property type="match status" value="2"/>
</dbReference>
<dbReference type="InterPro" id="IPR005234">
    <property type="entry name" value="ScpB_csome_segregation"/>
</dbReference>
<evidence type="ECO:0000256" key="4">
    <source>
        <dbReference type="ARBA" id="ARBA00023306"/>
    </source>
</evidence>
<dbReference type="PANTHER" id="PTHR34298:SF2">
    <property type="entry name" value="SEGREGATION AND CONDENSATION PROTEIN B"/>
    <property type="match status" value="1"/>
</dbReference>
<dbReference type="SUPFAM" id="SSF46785">
    <property type="entry name" value="Winged helix' DNA-binding domain"/>
    <property type="match status" value="2"/>
</dbReference>
<keyword evidence="4" id="KW-0131">Cell cycle</keyword>
<dbReference type="PANTHER" id="PTHR34298">
    <property type="entry name" value="SEGREGATION AND CONDENSATION PROTEIN B"/>
    <property type="match status" value="1"/>
</dbReference>
<name>A0A0K1W2A5_9MOLU</name>
<dbReference type="OrthoDB" id="9806226at2"/>
<keyword evidence="3" id="KW-0159">Chromosome partition</keyword>
<evidence type="ECO:0000313" key="6">
    <source>
        <dbReference type="Proteomes" id="UP000067476"/>
    </source>
</evidence>
<organism evidence="5 6">
    <name type="scientific">Spiroplasma litorale</name>
    <dbReference type="NCBI Taxonomy" id="216942"/>
    <lineage>
        <taxon>Bacteria</taxon>
        <taxon>Bacillati</taxon>
        <taxon>Mycoplasmatota</taxon>
        <taxon>Mollicutes</taxon>
        <taxon>Entomoplasmatales</taxon>
        <taxon>Spiroplasmataceae</taxon>
        <taxon>Spiroplasma</taxon>
    </lineage>
</organism>
<evidence type="ECO:0000256" key="3">
    <source>
        <dbReference type="ARBA" id="ARBA00022829"/>
    </source>
</evidence>
<dbReference type="EMBL" id="CP012357">
    <property type="protein sequence ID" value="AKX34460.1"/>
    <property type="molecule type" value="Genomic_DNA"/>
</dbReference>
<sequence>MDKSKKISLVEGLLFINGDEGISLEELAEFLESTQKESEKIVNFIVDKYKEDKECGLEIQRFARDRFRMTTKRENSEYYVRLSNLKTESKLSSASIEVLSIIAYKGPVTKSDVENIRGVGCDHIFYKLRLRNLITEAGKSNDVGKPMMYKVTTEFLKYFNLNSLEDLPKLKENEISDKEIFNRG</sequence>
<keyword evidence="1" id="KW-0963">Cytoplasm</keyword>
<dbReference type="NCBIfam" id="TIGR00281">
    <property type="entry name" value="SMC-Scp complex subunit ScpB"/>
    <property type="match status" value="1"/>
</dbReference>
<dbReference type="PIRSF" id="PIRSF019345">
    <property type="entry name" value="ScpB"/>
    <property type="match status" value="1"/>
</dbReference>
<dbReference type="KEGG" id="sll:SLITO_v1c08450"/>
<evidence type="ECO:0000256" key="2">
    <source>
        <dbReference type="ARBA" id="ARBA00022618"/>
    </source>
</evidence>
<evidence type="ECO:0000313" key="5">
    <source>
        <dbReference type="EMBL" id="AKX34460.1"/>
    </source>
</evidence>
<dbReference type="PATRIC" id="fig|216942.3.peg.860"/>
<keyword evidence="2" id="KW-0132">Cell division</keyword>
<proteinExistence type="predicted"/>
<gene>
    <name evidence="5" type="primary">scpB</name>
    <name evidence="5" type="ORF">SLITO_v1c08450</name>
</gene>
<dbReference type="InterPro" id="IPR036388">
    <property type="entry name" value="WH-like_DNA-bd_sf"/>
</dbReference>
<dbReference type="Proteomes" id="UP000067476">
    <property type="component" value="Chromosome"/>
</dbReference>
<dbReference type="STRING" id="216942.SLITO_v1c08450"/>
<dbReference type="RefSeq" id="WP_075058550.1">
    <property type="nucleotide sequence ID" value="NZ_CP012357.1"/>
</dbReference>
<reference evidence="5 6" key="1">
    <citation type="journal article" date="2015" name="Genome Announc.">
        <title>Complete Genome Sequence of Spiroplasma litorale TN-1T (DSM 21781), a Bacterium Isolated from a Green-Eyed Horsefly (Tabanus nigrovittatus).</title>
        <authorList>
            <person name="Lo W.S."/>
            <person name="Lai Y.C."/>
            <person name="Lien Y.W."/>
            <person name="Wang T.H."/>
            <person name="Kuo C.H."/>
        </authorList>
    </citation>
    <scope>NUCLEOTIDE SEQUENCE [LARGE SCALE GENOMIC DNA]</scope>
    <source>
        <strain evidence="5 6">TN-1</strain>
    </source>
</reference>
<accession>A0A0K1W2A5</accession>
<evidence type="ECO:0000256" key="1">
    <source>
        <dbReference type="ARBA" id="ARBA00022490"/>
    </source>
</evidence>
<dbReference type="GO" id="GO:0051301">
    <property type="term" value="P:cell division"/>
    <property type="evidence" value="ECO:0007669"/>
    <property type="project" value="UniProtKB-KW"/>
</dbReference>
<dbReference type="AlphaFoldDB" id="A0A0K1W2A5"/>
<dbReference type="InterPro" id="IPR036390">
    <property type="entry name" value="WH_DNA-bd_sf"/>
</dbReference>